<evidence type="ECO:0000259" key="10">
    <source>
        <dbReference type="Pfam" id="PF00294"/>
    </source>
</evidence>
<reference evidence="11" key="2">
    <citation type="submission" date="2024-05" db="EMBL/GenBank/DDBJ databases">
        <authorList>
            <person name="Wolfe A."/>
        </authorList>
    </citation>
    <scope>NUCLEOTIDE SEQUENCE</scope>
    <source>
        <strain evidence="11">UMB1064</strain>
    </source>
</reference>
<comment type="similarity">
    <text evidence="9">Belongs to the carbohydrate kinase PfkB family. Ribokinase subfamily.</text>
</comment>
<keyword evidence="4 9" id="KW-0418">Kinase</keyword>
<feature type="binding site" evidence="9">
    <location>
        <position position="303"/>
    </location>
    <ligand>
        <name>K(+)</name>
        <dbReference type="ChEBI" id="CHEBI:29103"/>
    </ligand>
</feature>
<sequence length="328" mass="33273">MPITERLTELAEQRPNVCVVGSINADLTVTVKRLPHGGETIEGSPLRILPGGKSANQAATAGRLGAAVELVGAVGSDPNAQLLRDALTDAHVDISAVETVDSATGTAMIVVDDAAENFIVISAGANGEVDAETVRSHADKIQRAGCLGVCLEICDEAVLAAAQIAHDAGVPVVFNLSPIRAVSEDLLALVDVLIVNEHELAAIIGCERAVAGCEHGQWDAVGRALADEHGISTAIVTLGGEGSAVLRMSESEVSVTRIPALPIEVVDTTGCGDAYMGTVLTALAAGDDVVTAARLATVVSAHAATGVGAQTSYGETGKIAQFAADHGL</sequence>
<keyword evidence="9" id="KW-0963">Cytoplasm</keyword>
<keyword evidence="5 9" id="KW-0067">ATP-binding</keyword>
<accession>A0AAW9SPA4</accession>
<feature type="binding site" evidence="9">
    <location>
        <position position="306"/>
    </location>
    <ligand>
        <name>K(+)</name>
        <dbReference type="ChEBI" id="CHEBI:29103"/>
    </ligand>
</feature>
<dbReference type="GO" id="GO:0019303">
    <property type="term" value="P:D-ribose catabolic process"/>
    <property type="evidence" value="ECO:0007669"/>
    <property type="project" value="UniProtKB-UniRule"/>
</dbReference>
<dbReference type="PANTHER" id="PTHR10584:SF166">
    <property type="entry name" value="RIBOKINASE"/>
    <property type="match status" value="1"/>
</dbReference>
<evidence type="ECO:0000256" key="4">
    <source>
        <dbReference type="ARBA" id="ARBA00022777"/>
    </source>
</evidence>
<name>A0AAW9SPA4_CORAY</name>
<feature type="binding site" evidence="9">
    <location>
        <position position="196"/>
    </location>
    <ligand>
        <name>ATP</name>
        <dbReference type="ChEBI" id="CHEBI:30616"/>
    </ligand>
</feature>
<feature type="binding site" evidence="9">
    <location>
        <position position="308"/>
    </location>
    <ligand>
        <name>K(+)</name>
        <dbReference type="ChEBI" id="CHEBI:29103"/>
    </ligand>
</feature>
<dbReference type="GO" id="GO:0046872">
    <property type="term" value="F:metal ion binding"/>
    <property type="evidence" value="ECO:0007669"/>
    <property type="project" value="UniProtKB-KW"/>
</dbReference>
<dbReference type="EMBL" id="JASOOY020000016">
    <property type="protein sequence ID" value="MEO3716940.1"/>
    <property type="molecule type" value="Genomic_DNA"/>
</dbReference>
<dbReference type="HAMAP" id="MF_01987">
    <property type="entry name" value="Ribokinase"/>
    <property type="match status" value="1"/>
</dbReference>
<evidence type="ECO:0000256" key="3">
    <source>
        <dbReference type="ARBA" id="ARBA00022741"/>
    </source>
</evidence>
<feature type="binding site" evidence="9">
    <location>
        <begin position="272"/>
        <end position="273"/>
    </location>
    <ligand>
        <name>ATP</name>
        <dbReference type="ChEBI" id="CHEBI:30616"/>
    </ligand>
</feature>
<feature type="binding site" evidence="9">
    <location>
        <position position="273"/>
    </location>
    <ligand>
        <name>substrate</name>
    </ligand>
</feature>
<feature type="binding site" evidence="9">
    <location>
        <position position="267"/>
    </location>
    <ligand>
        <name>K(+)</name>
        <dbReference type="ChEBI" id="CHEBI:29103"/>
    </ligand>
</feature>
<dbReference type="InterPro" id="IPR029056">
    <property type="entry name" value="Ribokinase-like"/>
</dbReference>
<feature type="binding site" evidence="9">
    <location>
        <position position="152"/>
    </location>
    <ligand>
        <name>substrate</name>
    </ligand>
</feature>
<feature type="domain" description="Carbohydrate kinase PfkB" evidence="10">
    <location>
        <begin position="16"/>
        <end position="312"/>
    </location>
</feature>
<comment type="catalytic activity">
    <reaction evidence="9">
        <text>D-ribose + ATP = D-ribose 5-phosphate + ADP + H(+)</text>
        <dbReference type="Rhea" id="RHEA:13697"/>
        <dbReference type="ChEBI" id="CHEBI:15378"/>
        <dbReference type="ChEBI" id="CHEBI:30616"/>
        <dbReference type="ChEBI" id="CHEBI:47013"/>
        <dbReference type="ChEBI" id="CHEBI:78346"/>
        <dbReference type="ChEBI" id="CHEBI:456216"/>
        <dbReference type="EC" id="2.7.1.15"/>
    </reaction>
</comment>
<dbReference type="EC" id="2.7.1.15" evidence="9"/>
<organism evidence="11 12">
    <name type="scientific">Corynebacterium amycolatum</name>
    <dbReference type="NCBI Taxonomy" id="43765"/>
    <lineage>
        <taxon>Bacteria</taxon>
        <taxon>Bacillati</taxon>
        <taxon>Actinomycetota</taxon>
        <taxon>Actinomycetes</taxon>
        <taxon>Mycobacteriales</taxon>
        <taxon>Corynebacteriaceae</taxon>
        <taxon>Corynebacterium</taxon>
    </lineage>
</organism>
<feature type="binding site" evidence="9">
    <location>
        <position position="269"/>
    </location>
    <ligand>
        <name>K(+)</name>
        <dbReference type="ChEBI" id="CHEBI:29103"/>
    </ligand>
</feature>
<evidence type="ECO:0000256" key="6">
    <source>
        <dbReference type="ARBA" id="ARBA00022842"/>
    </source>
</evidence>
<dbReference type="Gene3D" id="3.40.1190.20">
    <property type="match status" value="1"/>
</dbReference>
<comment type="subunit">
    <text evidence="9">Homodimer.</text>
</comment>
<evidence type="ECO:0000313" key="12">
    <source>
        <dbReference type="Proteomes" id="UP001223646"/>
    </source>
</evidence>
<comment type="caution">
    <text evidence="11">The sequence shown here is derived from an EMBL/GenBank/DDBJ whole genome shotgun (WGS) entry which is preliminary data.</text>
</comment>
<dbReference type="GO" id="GO:0005829">
    <property type="term" value="C:cytosol"/>
    <property type="evidence" value="ECO:0007669"/>
    <property type="project" value="TreeGrafter"/>
</dbReference>
<gene>
    <name evidence="9" type="primary">rbsK</name>
    <name evidence="11" type="ORF">QP460_004980</name>
</gene>
<keyword evidence="6 9" id="KW-0460">Magnesium</keyword>
<keyword evidence="7 9" id="KW-0630">Potassium</keyword>
<dbReference type="GO" id="GO:0005524">
    <property type="term" value="F:ATP binding"/>
    <property type="evidence" value="ECO:0007669"/>
    <property type="project" value="UniProtKB-UniRule"/>
</dbReference>
<dbReference type="Proteomes" id="UP001223646">
    <property type="component" value="Unassembled WGS sequence"/>
</dbReference>
<keyword evidence="3 9" id="KW-0547">Nucleotide-binding</keyword>
<evidence type="ECO:0000256" key="7">
    <source>
        <dbReference type="ARBA" id="ARBA00022958"/>
    </source>
</evidence>
<feature type="binding site" evidence="9">
    <location>
        <begin position="52"/>
        <end position="56"/>
    </location>
    <ligand>
        <name>substrate</name>
    </ligand>
</feature>
<proteinExistence type="inferred from homology"/>
<evidence type="ECO:0000256" key="8">
    <source>
        <dbReference type="ARBA" id="ARBA00023277"/>
    </source>
</evidence>
<protein>
    <recommendedName>
        <fullName evidence="9">Ribokinase</fullName>
        <shortName evidence="9">RK</shortName>
        <ecNumber evidence="9">2.7.1.15</ecNumber>
    </recommendedName>
</protein>
<feature type="binding site" evidence="9">
    <location>
        <begin position="237"/>
        <end position="242"/>
    </location>
    <ligand>
        <name>ATP</name>
        <dbReference type="ChEBI" id="CHEBI:30616"/>
    </ligand>
</feature>
<feature type="active site" description="Proton acceptor" evidence="9">
    <location>
        <position position="273"/>
    </location>
</feature>
<keyword evidence="8 9" id="KW-0119">Carbohydrate metabolism</keyword>
<dbReference type="SUPFAM" id="SSF53613">
    <property type="entry name" value="Ribokinase-like"/>
    <property type="match status" value="1"/>
</dbReference>
<dbReference type="AlphaFoldDB" id="A0AAW9SPA4"/>
<dbReference type="Pfam" id="PF00294">
    <property type="entry name" value="PfkB"/>
    <property type="match status" value="1"/>
</dbReference>
<feature type="binding site" evidence="9">
    <location>
        <position position="312"/>
    </location>
    <ligand>
        <name>K(+)</name>
        <dbReference type="ChEBI" id="CHEBI:29103"/>
    </ligand>
</feature>
<feature type="binding site" evidence="9">
    <location>
        <begin position="24"/>
        <end position="26"/>
    </location>
    <ligand>
        <name>substrate</name>
    </ligand>
</feature>
<keyword evidence="1 9" id="KW-0808">Transferase</keyword>
<dbReference type="CDD" id="cd01174">
    <property type="entry name" value="ribokinase"/>
    <property type="match status" value="1"/>
</dbReference>
<comment type="caution">
    <text evidence="9">Lacks conserved residue(s) required for the propagation of feature annotation.</text>
</comment>
<dbReference type="GO" id="GO:0004747">
    <property type="term" value="F:ribokinase activity"/>
    <property type="evidence" value="ECO:0007669"/>
    <property type="project" value="UniProtKB-UniRule"/>
</dbReference>
<keyword evidence="2 9" id="KW-0479">Metal-binding</keyword>
<dbReference type="InterPro" id="IPR002139">
    <property type="entry name" value="Ribo/fructo_kinase"/>
</dbReference>
<evidence type="ECO:0000313" key="11">
    <source>
        <dbReference type="EMBL" id="MEO3716940.1"/>
    </source>
</evidence>
<evidence type="ECO:0000256" key="9">
    <source>
        <dbReference type="HAMAP-Rule" id="MF_01987"/>
    </source>
</evidence>
<evidence type="ECO:0000256" key="1">
    <source>
        <dbReference type="ARBA" id="ARBA00022679"/>
    </source>
</evidence>
<evidence type="ECO:0000256" key="2">
    <source>
        <dbReference type="ARBA" id="ARBA00022723"/>
    </source>
</evidence>
<dbReference type="PRINTS" id="PR00990">
    <property type="entry name" value="RIBOKINASE"/>
</dbReference>
<reference evidence="11" key="1">
    <citation type="submission" date="2023-05" db="EMBL/GenBank/DDBJ databases">
        <authorList>
            <person name="Du J."/>
        </authorList>
    </citation>
    <scope>NUCLEOTIDE SEQUENCE</scope>
    <source>
        <strain evidence="11">UMB1064</strain>
    </source>
</reference>
<comment type="pathway">
    <text evidence="9">Carbohydrate metabolism; D-ribose degradation; D-ribose 5-phosphate from beta-D-ribopyranose: step 2/2.</text>
</comment>
<comment type="activity regulation">
    <text evidence="9">Activated by a monovalent cation that binds near, but not in, the active site. The most likely occupant of the site in vivo is potassium. Ion binding induces a conformational change that may alter substrate affinity.</text>
</comment>
<comment type="function">
    <text evidence="9">Catalyzes the phosphorylation of ribose at O-5 in a reaction requiring ATP and magnesium. The resulting D-ribose-5-phosphate can then be used either for sythesis of nucleotides, histidine, and tryptophan, or as a component of the pentose phosphate pathway.</text>
</comment>
<evidence type="ECO:0000256" key="5">
    <source>
        <dbReference type="ARBA" id="ARBA00022840"/>
    </source>
</evidence>
<comment type="cofactor">
    <cofactor evidence="9">
        <name>Mg(2+)</name>
        <dbReference type="ChEBI" id="CHEBI:18420"/>
    </cofactor>
    <text evidence="9">Requires a divalent cation, most likely magnesium in vivo, as an electrophilic catalyst to aid phosphoryl group transfer. It is the chelate of the metal and the nucleotide that is the actual substrate.</text>
</comment>
<dbReference type="RefSeq" id="WP_284827274.1">
    <property type="nucleotide sequence ID" value="NZ_JASOOY020000016.1"/>
</dbReference>
<dbReference type="InterPro" id="IPR011877">
    <property type="entry name" value="Ribokinase"/>
</dbReference>
<comment type="subcellular location">
    <subcellularLocation>
        <location evidence="9">Cytoplasm</location>
    </subcellularLocation>
</comment>
<dbReference type="PANTHER" id="PTHR10584">
    <property type="entry name" value="SUGAR KINASE"/>
    <property type="match status" value="1"/>
</dbReference>
<dbReference type="InterPro" id="IPR011611">
    <property type="entry name" value="PfkB_dom"/>
</dbReference>